<name>A0AAE1BLE3_PETCI</name>
<evidence type="ECO:0000259" key="1">
    <source>
        <dbReference type="PROSITE" id="PS50011"/>
    </source>
</evidence>
<protein>
    <recommendedName>
        <fullName evidence="1">Protein kinase domain-containing protein</fullName>
    </recommendedName>
</protein>
<dbReference type="Proteomes" id="UP001286313">
    <property type="component" value="Unassembled WGS sequence"/>
</dbReference>
<comment type="caution">
    <text evidence="2">The sequence shown here is derived from an EMBL/GenBank/DDBJ whole genome shotgun (WGS) entry which is preliminary data.</text>
</comment>
<dbReference type="EMBL" id="JAWQEG010007156">
    <property type="protein sequence ID" value="KAK3852976.1"/>
    <property type="molecule type" value="Genomic_DNA"/>
</dbReference>
<accession>A0AAE1BLE3</accession>
<dbReference type="GO" id="GO:0004672">
    <property type="term" value="F:protein kinase activity"/>
    <property type="evidence" value="ECO:0007669"/>
    <property type="project" value="InterPro"/>
</dbReference>
<keyword evidence="3" id="KW-1185">Reference proteome</keyword>
<feature type="domain" description="Protein kinase" evidence="1">
    <location>
        <begin position="1"/>
        <end position="164"/>
    </location>
</feature>
<dbReference type="Gene3D" id="1.10.510.10">
    <property type="entry name" value="Transferase(Phosphotransferase) domain 1"/>
    <property type="match status" value="1"/>
</dbReference>
<evidence type="ECO:0000313" key="2">
    <source>
        <dbReference type="EMBL" id="KAK3852976.1"/>
    </source>
</evidence>
<dbReference type="GO" id="GO:0005524">
    <property type="term" value="F:ATP binding"/>
    <property type="evidence" value="ECO:0007669"/>
    <property type="project" value="InterPro"/>
</dbReference>
<dbReference type="SUPFAM" id="SSF56112">
    <property type="entry name" value="Protein kinase-like (PK-like)"/>
    <property type="match status" value="1"/>
</dbReference>
<evidence type="ECO:0000313" key="3">
    <source>
        <dbReference type="Proteomes" id="UP001286313"/>
    </source>
</evidence>
<sequence>MVTLYAGTNLKEHLRIGPNNNNIEVVMQMTLVLELLGKCGYVHNCISLENFCISRDSNTRQMTVSLVGFGRQCRAGGTCYHAYHHNRQYAPYPSPELVGGGRSITHASDVYSFAQVLQTAFRGHRIGYITKAWTKRVLGSDCPQERPSLEELRKLLEPFYLPQP</sequence>
<dbReference type="InterPro" id="IPR011009">
    <property type="entry name" value="Kinase-like_dom_sf"/>
</dbReference>
<reference evidence="2" key="1">
    <citation type="submission" date="2023-10" db="EMBL/GenBank/DDBJ databases">
        <title>Genome assemblies of two species of porcelain crab, Petrolisthes cinctipes and Petrolisthes manimaculis (Anomura: Porcellanidae).</title>
        <authorList>
            <person name="Angst P."/>
        </authorList>
    </citation>
    <scope>NUCLEOTIDE SEQUENCE</scope>
    <source>
        <strain evidence="2">PB745_01</strain>
        <tissue evidence="2">Gill</tissue>
    </source>
</reference>
<dbReference type="AlphaFoldDB" id="A0AAE1BLE3"/>
<dbReference type="PROSITE" id="PS50011">
    <property type="entry name" value="PROTEIN_KINASE_DOM"/>
    <property type="match status" value="1"/>
</dbReference>
<gene>
    <name evidence="2" type="ORF">Pcinc_040459</name>
</gene>
<dbReference type="InterPro" id="IPR000719">
    <property type="entry name" value="Prot_kinase_dom"/>
</dbReference>
<organism evidence="2 3">
    <name type="scientific">Petrolisthes cinctipes</name>
    <name type="common">Flat porcelain crab</name>
    <dbReference type="NCBI Taxonomy" id="88211"/>
    <lineage>
        <taxon>Eukaryota</taxon>
        <taxon>Metazoa</taxon>
        <taxon>Ecdysozoa</taxon>
        <taxon>Arthropoda</taxon>
        <taxon>Crustacea</taxon>
        <taxon>Multicrustacea</taxon>
        <taxon>Malacostraca</taxon>
        <taxon>Eumalacostraca</taxon>
        <taxon>Eucarida</taxon>
        <taxon>Decapoda</taxon>
        <taxon>Pleocyemata</taxon>
        <taxon>Anomura</taxon>
        <taxon>Galatheoidea</taxon>
        <taxon>Porcellanidae</taxon>
        <taxon>Petrolisthes</taxon>
    </lineage>
</organism>
<proteinExistence type="predicted"/>